<dbReference type="Proteomes" id="UP000093000">
    <property type="component" value="Unassembled WGS sequence"/>
</dbReference>
<proteinExistence type="predicted"/>
<dbReference type="InterPro" id="IPR036047">
    <property type="entry name" value="F-box-like_dom_sf"/>
</dbReference>
<evidence type="ECO:0000313" key="3">
    <source>
        <dbReference type="Proteomes" id="UP000093000"/>
    </source>
</evidence>
<protein>
    <recommendedName>
        <fullName evidence="1">F-box domain-containing protein</fullName>
    </recommendedName>
</protein>
<accession>A0A1C7N030</accession>
<evidence type="ECO:0000259" key="1">
    <source>
        <dbReference type="Pfam" id="PF12937"/>
    </source>
</evidence>
<dbReference type="AlphaFoldDB" id="A0A1C7N030"/>
<keyword evidence="3" id="KW-1185">Reference proteome</keyword>
<dbReference type="EMBL" id="LUGH01000973">
    <property type="protein sequence ID" value="OBZ82026.1"/>
    <property type="molecule type" value="Genomic_DNA"/>
</dbReference>
<feature type="domain" description="F-box" evidence="1">
    <location>
        <begin position="8"/>
        <end position="47"/>
    </location>
</feature>
<dbReference type="Pfam" id="PF12937">
    <property type="entry name" value="F-box-like"/>
    <property type="match status" value="1"/>
</dbReference>
<dbReference type="InParanoid" id="A0A1C7N030"/>
<gene>
    <name evidence="2" type="ORF">A0J61_09927</name>
</gene>
<evidence type="ECO:0000313" key="2">
    <source>
        <dbReference type="EMBL" id="OBZ82026.1"/>
    </source>
</evidence>
<dbReference type="InterPro" id="IPR001810">
    <property type="entry name" value="F-box_dom"/>
</dbReference>
<name>A0A1C7N030_9FUNG</name>
<sequence>MPTRQLSNEIHLGILTYLTRKDQIQYSLVCRNWREAAKHLLFKTICLNDDQQIASFVHLLATAPSLRDLVKILVLRGRRCLTNETVCASLIHMTPCLKTLITDFASMLLYQIASQEVKFGHWCFLDYLEYKHFEYDHVSTIGMDDGYHALLASLQDRLSTVTLSIQSHPQSPLEPICFHFPLLINRQTCFGASKHLICISNSMAAIRSLDDALKLCPHATKLTLDLDHLDSYEDQMIPIVPNTTIEHLSINLSYGTPAIFDYMNSKFTGIKQLTLTIHRLDISPKNTPYSDATLESTILQIFQCAQTTDVFDIALEEMGNYLKLTSFFLHPWEGAMEIILDRNMIQLKHDKSKSKHSYLCIKPDAGQTDFLLGMPTAYLNRLNTLDLAKLHPSYGRPLAYCTHLQALYLSYDGGLDAYSGPTLPITHLTLRRMGDSGYFQTQFTRQTPNLRHVCIETTGNDDRIDMPTCSFDSIRIRVRHNQLSRQFSIHLRYSGQSTFYQVTNNQTVSTYRSLVGEVFVIQCRETKYVEIQWDDFLFSLELPSPLSLKTPKINPLDPT</sequence>
<comment type="caution">
    <text evidence="2">The sequence shown here is derived from an EMBL/GenBank/DDBJ whole genome shotgun (WGS) entry which is preliminary data.</text>
</comment>
<dbReference type="SUPFAM" id="SSF81383">
    <property type="entry name" value="F-box domain"/>
    <property type="match status" value="1"/>
</dbReference>
<organism evidence="2 3">
    <name type="scientific">Choanephora cucurbitarum</name>
    <dbReference type="NCBI Taxonomy" id="101091"/>
    <lineage>
        <taxon>Eukaryota</taxon>
        <taxon>Fungi</taxon>
        <taxon>Fungi incertae sedis</taxon>
        <taxon>Mucoromycota</taxon>
        <taxon>Mucoromycotina</taxon>
        <taxon>Mucoromycetes</taxon>
        <taxon>Mucorales</taxon>
        <taxon>Mucorineae</taxon>
        <taxon>Choanephoraceae</taxon>
        <taxon>Choanephoroideae</taxon>
        <taxon>Choanephora</taxon>
    </lineage>
</organism>
<dbReference type="Gene3D" id="1.20.1280.50">
    <property type="match status" value="1"/>
</dbReference>
<reference evidence="2 3" key="1">
    <citation type="submission" date="2016-03" db="EMBL/GenBank/DDBJ databases">
        <title>Choanephora cucurbitarum.</title>
        <authorList>
            <person name="Min B."/>
            <person name="Park H."/>
            <person name="Park J.-H."/>
            <person name="Shin H.-D."/>
            <person name="Choi I.-G."/>
        </authorList>
    </citation>
    <scope>NUCLEOTIDE SEQUENCE [LARGE SCALE GENOMIC DNA]</scope>
    <source>
        <strain evidence="2 3">KUS-F28377</strain>
    </source>
</reference>